<dbReference type="AlphaFoldDB" id="A0A6L9MJ76"/>
<dbReference type="PANTHER" id="PTHR42884">
    <property type="entry name" value="PROPROTEIN CONVERTASE SUBTILISIN/KEXIN-RELATED"/>
    <property type="match status" value="1"/>
</dbReference>
<evidence type="ECO:0000256" key="5">
    <source>
        <dbReference type="PROSITE-ProRule" id="PRU01240"/>
    </source>
</evidence>
<dbReference type="GO" id="GO:0004252">
    <property type="term" value="F:serine-type endopeptidase activity"/>
    <property type="evidence" value="ECO:0007669"/>
    <property type="project" value="UniProtKB-UniRule"/>
</dbReference>
<dbReference type="Gene3D" id="3.40.50.200">
    <property type="entry name" value="Peptidase S8/S53 domain"/>
    <property type="match status" value="1"/>
</dbReference>
<organism evidence="8 9">
    <name type="scientific">Aurantimonas aggregata</name>
    <dbReference type="NCBI Taxonomy" id="2047720"/>
    <lineage>
        <taxon>Bacteria</taxon>
        <taxon>Pseudomonadati</taxon>
        <taxon>Pseudomonadota</taxon>
        <taxon>Alphaproteobacteria</taxon>
        <taxon>Hyphomicrobiales</taxon>
        <taxon>Aurantimonadaceae</taxon>
        <taxon>Aurantimonas</taxon>
    </lineage>
</organism>
<dbReference type="PROSITE" id="PS51892">
    <property type="entry name" value="SUBTILASE"/>
    <property type="match status" value="1"/>
</dbReference>
<evidence type="ECO:0000256" key="1">
    <source>
        <dbReference type="ARBA" id="ARBA00022670"/>
    </source>
</evidence>
<dbReference type="InterPro" id="IPR023828">
    <property type="entry name" value="Peptidase_S8_Ser-AS"/>
</dbReference>
<evidence type="ECO:0000256" key="6">
    <source>
        <dbReference type="RuleBase" id="RU003355"/>
    </source>
</evidence>
<evidence type="ECO:0000259" key="7">
    <source>
        <dbReference type="Pfam" id="PF00082"/>
    </source>
</evidence>
<sequence>MPDVRFAGRVLVDEAGTPVAYTENLFIKFVDRMSEADCLAILDEHAVTVKHKVSYALNAWFIAADGQGQKVFDIAEALLERKGVEYCHPEIVREGSSKTIYPEQWHLAETKIGDTPVVAHANVEAALAVATGKGVTIAVLDDGFDIDHPEFEGRIVEPRDAILRTDDPRPKDPKPLEPENHGTACAGVACAGGVRGASGVAPDANLMPIRVSMTLGTAAEAEAFQWAADNGADVISCSWGPPDGNWQKDNDPAHHTPWPIPASTRLAIDYAATKGRGGKGCVIVFSAGNGNEDVGLDGYASYDKVIAVAACNDRGVRSGYSDHGDAIWCTFPSNDAPHNPTGRPAPLTTGIWTTDRVGSRRGYNSGHPLSGDAEGFYTNKFGGTSSSCPGVSGVVALMLQVNPKLTRDEVRTILAESCDRIDEENGAYDARGWSRFYGWGRINAKRAVDLAAGWAGTALRSAAE</sequence>
<dbReference type="CDD" id="cd07498">
    <property type="entry name" value="Peptidases_S8_15"/>
    <property type="match status" value="1"/>
</dbReference>
<dbReference type="InterPro" id="IPR023827">
    <property type="entry name" value="Peptidase_S8_Asp-AS"/>
</dbReference>
<dbReference type="SUPFAM" id="SSF52743">
    <property type="entry name" value="Subtilisin-like"/>
    <property type="match status" value="1"/>
</dbReference>
<feature type="active site" description="Charge relay system" evidence="4 5">
    <location>
        <position position="141"/>
    </location>
</feature>
<keyword evidence="3 5" id="KW-0720">Serine protease</keyword>
<dbReference type="Pfam" id="PF00082">
    <property type="entry name" value="Peptidase_S8"/>
    <property type="match status" value="1"/>
</dbReference>
<dbReference type="EMBL" id="JAAAMJ010000011">
    <property type="protein sequence ID" value="NDV87883.1"/>
    <property type="molecule type" value="Genomic_DNA"/>
</dbReference>
<dbReference type="PRINTS" id="PR00723">
    <property type="entry name" value="SUBTILISIN"/>
</dbReference>
<dbReference type="InterPro" id="IPR015500">
    <property type="entry name" value="Peptidase_S8_subtilisin-rel"/>
</dbReference>
<feature type="active site" description="Charge relay system" evidence="4 5">
    <location>
        <position position="385"/>
    </location>
</feature>
<dbReference type="GO" id="GO:0016020">
    <property type="term" value="C:membrane"/>
    <property type="evidence" value="ECO:0007669"/>
    <property type="project" value="TreeGrafter"/>
</dbReference>
<dbReference type="InterPro" id="IPR022398">
    <property type="entry name" value="Peptidase_S8_His-AS"/>
</dbReference>
<protein>
    <submittedName>
        <fullName evidence="8">S8 family serine peptidase</fullName>
    </submittedName>
</protein>
<comment type="caution">
    <text evidence="8">The sequence shown here is derived from an EMBL/GenBank/DDBJ whole genome shotgun (WGS) entry which is preliminary data.</text>
</comment>
<dbReference type="PANTHER" id="PTHR42884:SF14">
    <property type="entry name" value="NEUROENDOCRINE CONVERTASE 1"/>
    <property type="match status" value="1"/>
</dbReference>
<dbReference type="Proteomes" id="UP000476332">
    <property type="component" value="Unassembled WGS sequence"/>
</dbReference>
<dbReference type="GO" id="GO:0016485">
    <property type="term" value="P:protein processing"/>
    <property type="evidence" value="ECO:0007669"/>
    <property type="project" value="TreeGrafter"/>
</dbReference>
<dbReference type="PROSITE" id="PS00137">
    <property type="entry name" value="SUBTILASE_HIS"/>
    <property type="match status" value="1"/>
</dbReference>
<dbReference type="InterPro" id="IPR034054">
    <property type="entry name" value="Pep_S8_PrcA"/>
</dbReference>
<feature type="domain" description="Peptidase S8/S53" evidence="7">
    <location>
        <begin position="132"/>
        <end position="440"/>
    </location>
</feature>
<evidence type="ECO:0000313" key="8">
    <source>
        <dbReference type="EMBL" id="NDV87883.1"/>
    </source>
</evidence>
<reference evidence="8 9" key="1">
    <citation type="submission" date="2020-01" db="EMBL/GenBank/DDBJ databases">
        <title>Genomes of bacteria type strains.</title>
        <authorList>
            <person name="Chen J."/>
            <person name="Zhu S."/>
            <person name="Chen J."/>
        </authorList>
    </citation>
    <scope>NUCLEOTIDE SEQUENCE [LARGE SCALE GENOMIC DNA]</scope>
    <source>
        <strain evidence="8 9">KCTC 52919</strain>
    </source>
</reference>
<proteinExistence type="inferred from homology"/>
<feature type="active site" description="Charge relay system" evidence="4 5">
    <location>
        <position position="181"/>
    </location>
</feature>
<keyword evidence="2 5" id="KW-0378">Hydrolase</keyword>
<keyword evidence="9" id="KW-1185">Reference proteome</keyword>
<dbReference type="PROSITE" id="PS00136">
    <property type="entry name" value="SUBTILASE_ASP"/>
    <property type="match status" value="1"/>
</dbReference>
<evidence type="ECO:0000313" key="9">
    <source>
        <dbReference type="Proteomes" id="UP000476332"/>
    </source>
</evidence>
<gene>
    <name evidence="8" type="ORF">GTW51_14340</name>
</gene>
<dbReference type="PROSITE" id="PS00138">
    <property type="entry name" value="SUBTILASE_SER"/>
    <property type="match status" value="1"/>
</dbReference>
<comment type="similarity">
    <text evidence="5 6">Belongs to the peptidase S8 family.</text>
</comment>
<evidence type="ECO:0000256" key="3">
    <source>
        <dbReference type="ARBA" id="ARBA00022825"/>
    </source>
</evidence>
<evidence type="ECO:0000256" key="4">
    <source>
        <dbReference type="PIRSR" id="PIRSR615500-1"/>
    </source>
</evidence>
<dbReference type="InterPro" id="IPR036852">
    <property type="entry name" value="Peptidase_S8/S53_dom_sf"/>
</dbReference>
<accession>A0A6L9MJ76</accession>
<evidence type="ECO:0000256" key="2">
    <source>
        <dbReference type="ARBA" id="ARBA00022801"/>
    </source>
</evidence>
<name>A0A6L9MJ76_9HYPH</name>
<keyword evidence="1 5" id="KW-0645">Protease</keyword>
<dbReference type="InterPro" id="IPR000209">
    <property type="entry name" value="Peptidase_S8/S53_dom"/>
</dbReference>